<evidence type="ECO:0000259" key="6">
    <source>
        <dbReference type="Pfam" id="PF17101"/>
    </source>
</evidence>
<evidence type="ECO:0000256" key="4">
    <source>
        <dbReference type="SAM" id="MobiDB-lite"/>
    </source>
</evidence>
<dbReference type="Proteomes" id="UP000017746">
    <property type="component" value="Chromosome"/>
</dbReference>
<dbReference type="KEGG" id="afs:AFR_36380"/>
<dbReference type="Pfam" id="PF17102">
    <property type="entry name" value="Stealth_CR3"/>
    <property type="match status" value="1"/>
</dbReference>
<evidence type="ECO:0000259" key="5">
    <source>
        <dbReference type="Pfam" id="PF11380"/>
    </source>
</evidence>
<dbReference type="OrthoDB" id="570545at2"/>
<dbReference type="Pfam" id="PF17103">
    <property type="entry name" value="Stealth_CR4"/>
    <property type="match status" value="1"/>
</dbReference>
<feature type="region of interest" description="Disordered" evidence="4">
    <location>
        <begin position="574"/>
        <end position="618"/>
    </location>
</feature>
<feature type="domain" description="Stealth protein CR2 conserved region 2" evidence="5">
    <location>
        <begin position="283"/>
        <end position="388"/>
    </location>
</feature>
<dbReference type="PANTHER" id="PTHR24045">
    <property type="match status" value="1"/>
</dbReference>
<evidence type="ECO:0000256" key="2">
    <source>
        <dbReference type="ARBA" id="ARBA00022679"/>
    </source>
</evidence>
<keyword evidence="2" id="KW-0808">Transferase</keyword>
<feature type="domain" description="Stealth protein CR3 conserved region 3" evidence="7">
    <location>
        <begin position="433"/>
        <end position="481"/>
    </location>
</feature>
<name>U5W943_9ACTN</name>
<dbReference type="HOGENOM" id="CLU_033996_0_0_11"/>
<dbReference type="eggNOG" id="COG0438">
    <property type="taxonomic scope" value="Bacteria"/>
</dbReference>
<dbReference type="InterPro" id="IPR031357">
    <property type="entry name" value="Stealth_CR3"/>
</dbReference>
<dbReference type="GO" id="GO:0000271">
    <property type="term" value="P:polysaccharide biosynthetic process"/>
    <property type="evidence" value="ECO:0007669"/>
    <property type="project" value="UniProtKB-KW"/>
</dbReference>
<dbReference type="GO" id="GO:0016772">
    <property type="term" value="F:transferase activity, transferring phosphorus-containing groups"/>
    <property type="evidence" value="ECO:0007669"/>
    <property type="project" value="InterPro"/>
</dbReference>
<feature type="domain" description="Stealth protein CR4 conserved region 4" evidence="8">
    <location>
        <begin position="509"/>
        <end position="559"/>
    </location>
</feature>
<feature type="domain" description="Stealth protein CR1 conserved region 1" evidence="6">
    <location>
        <begin position="241"/>
        <end position="268"/>
    </location>
</feature>
<reference evidence="9 10" key="1">
    <citation type="journal article" date="2014" name="J. Biotechnol.">
        <title>Complete genome sequence of the actinobacterium Actinoplanes friuliensis HAG 010964, producer of the lipopeptide antibiotic friulimycin.</title>
        <authorList>
            <person name="Ruckert C."/>
            <person name="Szczepanowski R."/>
            <person name="Albersmeier A."/>
            <person name="Goesmann A."/>
            <person name="Fischer N."/>
            <person name="Steinkamper A."/>
            <person name="Puhler A."/>
            <person name="Biener R."/>
            <person name="Schwartz D."/>
            <person name="Kalinowski J."/>
        </authorList>
    </citation>
    <scope>NUCLEOTIDE SEQUENCE [LARGE SCALE GENOMIC DNA]</scope>
    <source>
        <strain evidence="9 10">DSM 7358</strain>
    </source>
</reference>
<dbReference type="PANTHER" id="PTHR24045:SF0">
    <property type="entry name" value="N-ACETYLGLUCOSAMINE-1-PHOSPHOTRANSFERASE SUBUNITS ALPHA_BETA"/>
    <property type="match status" value="1"/>
</dbReference>
<evidence type="ECO:0000259" key="7">
    <source>
        <dbReference type="Pfam" id="PF17102"/>
    </source>
</evidence>
<feature type="compositionally biased region" description="Polar residues" evidence="4">
    <location>
        <begin position="609"/>
        <end position="618"/>
    </location>
</feature>
<gene>
    <name evidence="9" type="ORF">AFR_36380</name>
</gene>
<dbReference type="Pfam" id="PF17101">
    <property type="entry name" value="Stealth_CR1"/>
    <property type="match status" value="1"/>
</dbReference>
<evidence type="ECO:0000259" key="8">
    <source>
        <dbReference type="Pfam" id="PF17103"/>
    </source>
</evidence>
<dbReference type="EMBL" id="CP006272">
    <property type="protein sequence ID" value="AGZ45532.1"/>
    <property type="molecule type" value="Genomic_DNA"/>
</dbReference>
<keyword evidence="10" id="KW-1185">Reference proteome</keyword>
<keyword evidence="3" id="KW-0270">Exopolysaccharide synthesis</keyword>
<proteinExistence type="inferred from homology"/>
<evidence type="ECO:0000313" key="10">
    <source>
        <dbReference type="Proteomes" id="UP000017746"/>
    </source>
</evidence>
<feature type="compositionally biased region" description="Pro residues" evidence="4">
    <location>
        <begin position="583"/>
        <end position="592"/>
    </location>
</feature>
<dbReference type="STRING" id="1246995.AFR_36380"/>
<feature type="compositionally biased region" description="Low complexity" evidence="4">
    <location>
        <begin position="593"/>
        <end position="603"/>
    </location>
</feature>
<accession>U5W943</accession>
<dbReference type="InterPro" id="IPR021520">
    <property type="entry name" value="Stealth_CR2"/>
</dbReference>
<dbReference type="AlphaFoldDB" id="U5W943"/>
<organism evidence="9 10">
    <name type="scientific">Actinoplanes friuliensis DSM 7358</name>
    <dbReference type="NCBI Taxonomy" id="1246995"/>
    <lineage>
        <taxon>Bacteria</taxon>
        <taxon>Bacillati</taxon>
        <taxon>Actinomycetota</taxon>
        <taxon>Actinomycetes</taxon>
        <taxon>Micromonosporales</taxon>
        <taxon>Micromonosporaceae</taxon>
        <taxon>Actinoplanes</taxon>
    </lineage>
</organism>
<dbReference type="InterPro" id="IPR031358">
    <property type="entry name" value="Stealth_CR1"/>
</dbReference>
<dbReference type="PATRIC" id="fig|1246995.3.peg.7362"/>
<dbReference type="InterPro" id="IPR031356">
    <property type="entry name" value="Stealth_CR4"/>
</dbReference>
<comment type="similarity">
    <text evidence="1">Belongs to the stealth family.</text>
</comment>
<evidence type="ECO:0000256" key="3">
    <source>
        <dbReference type="ARBA" id="ARBA00023169"/>
    </source>
</evidence>
<dbReference type="InterPro" id="IPR047141">
    <property type="entry name" value="Stealth"/>
</dbReference>
<dbReference type="Pfam" id="PF11380">
    <property type="entry name" value="Stealth_CR2"/>
    <property type="match status" value="1"/>
</dbReference>
<evidence type="ECO:0000256" key="1">
    <source>
        <dbReference type="ARBA" id="ARBA00007583"/>
    </source>
</evidence>
<sequence length="618" mass="67966">MAPWGVRARVLRSVQHRVLPRVAPAQRLGVARRVVHLSAPPRLPLMRTAADAPVMRVRGRQGWVTARRDATASPARVRRQNLDRVVTALTEAGVDWFRIPARSLRHTAVAVPVGDRDLVVRLLDGLTAEGAGLLEVVRPRGRKGRKGRRTADVLRVCWPVTDPTGSLVLSLDVGCEVEFWREKDGYLTGPRSNPIADVIPADEPVVSAPEPAFGAFSAPDDTTRYRTREIFTLPSPDRISFPIDVVYTWVDGGDPAWQARKAAALARNTWLSEASKLSTNDSRFLSRDELRYSLRALHCFAPWVRRIFLVTDDQVPAWLDTSHPQITVVSHREVFGDTGTLPTFNSQAIESRLHRIPGLSEHFLYLNDDVFLGRPVSPDLFFTPGGLTRFFPSTALVDSAPRLPTDPPADSAGKNNRELIREAFGRVLTRKMMHTPHPSRRSVIAEIEERFAEHIDATASHQFRHPDDVSLLSSLQQYYAYLTGRAVQGSIDYKYADLAAPATPFKLAELLRHRNLDAFCLNDTDSDEALACEQAALLADFLPAYLPFVSPFELAVPRPATAPPAVAVTLPGRQAGRHAHRPAAPPAVPPAAPVADVALPAQPDRGTGDPTSTTTPVA</sequence>
<protein>
    <submittedName>
        <fullName evidence="9">Uncharacterized protein</fullName>
    </submittedName>
</protein>
<evidence type="ECO:0000313" key="9">
    <source>
        <dbReference type="EMBL" id="AGZ45532.1"/>
    </source>
</evidence>